<dbReference type="InterPro" id="IPR018247">
    <property type="entry name" value="EF_Hand_1_Ca_BS"/>
</dbReference>
<dbReference type="Gene3D" id="1.10.238.10">
    <property type="entry name" value="EF-hand"/>
    <property type="match status" value="2"/>
</dbReference>
<keyword evidence="2" id="KW-0732">Signal</keyword>
<dbReference type="SUPFAM" id="SSF47473">
    <property type="entry name" value="EF-hand"/>
    <property type="match status" value="1"/>
</dbReference>
<feature type="region of interest" description="Disordered" evidence="1">
    <location>
        <begin position="95"/>
        <end position="140"/>
    </location>
</feature>
<comment type="caution">
    <text evidence="4">The sequence shown here is derived from an EMBL/GenBank/DDBJ whole genome shotgun (WGS) entry which is preliminary data.</text>
</comment>
<dbReference type="Pfam" id="PF13202">
    <property type="entry name" value="EF-hand_5"/>
    <property type="match status" value="3"/>
</dbReference>
<dbReference type="PROSITE" id="PS50222">
    <property type="entry name" value="EF_HAND_2"/>
    <property type="match status" value="1"/>
</dbReference>
<dbReference type="PROSITE" id="PS00018">
    <property type="entry name" value="EF_HAND_1"/>
    <property type="match status" value="3"/>
</dbReference>
<proteinExistence type="predicted"/>
<dbReference type="CDD" id="cd00051">
    <property type="entry name" value="EFh"/>
    <property type="match status" value="1"/>
</dbReference>
<dbReference type="InterPro" id="IPR011992">
    <property type="entry name" value="EF-hand-dom_pair"/>
</dbReference>
<feature type="domain" description="EF-hand" evidence="3">
    <location>
        <begin position="38"/>
        <end position="73"/>
    </location>
</feature>
<evidence type="ECO:0000313" key="5">
    <source>
        <dbReference type="Proteomes" id="UP001595528"/>
    </source>
</evidence>
<reference evidence="5" key="1">
    <citation type="journal article" date="2019" name="Int. J. Syst. Evol. Microbiol.">
        <title>The Global Catalogue of Microorganisms (GCM) 10K type strain sequencing project: providing services to taxonomists for standard genome sequencing and annotation.</title>
        <authorList>
            <consortium name="The Broad Institute Genomics Platform"/>
            <consortium name="The Broad Institute Genome Sequencing Center for Infectious Disease"/>
            <person name="Wu L."/>
            <person name="Ma J."/>
        </authorList>
    </citation>
    <scope>NUCLEOTIDE SEQUENCE [LARGE SCALE GENOMIC DNA]</scope>
    <source>
        <strain evidence="5">KCTC 42964</strain>
    </source>
</reference>
<keyword evidence="5" id="KW-1185">Reference proteome</keyword>
<sequence length="140" mass="15012">MRVPHARDARRPILSSRATLALCAALLAMAVGGPPLLAQTNEADAAFALTDRNQDGMVDAEEYRNRLVEVFYFSDKDVDGVLMITELPGAAPSEYAAADRNGDGKLSQEEFVGHQMQGFSGADTNGDGKLSEQEVGAWKP</sequence>
<evidence type="ECO:0000256" key="1">
    <source>
        <dbReference type="SAM" id="MobiDB-lite"/>
    </source>
</evidence>
<evidence type="ECO:0000256" key="2">
    <source>
        <dbReference type="SAM" id="SignalP"/>
    </source>
</evidence>
<dbReference type="Proteomes" id="UP001595528">
    <property type="component" value="Unassembled WGS sequence"/>
</dbReference>
<dbReference type="EMBL" id="JBHRTR010000015">
    <property type="protein sequence ID" value="MFC3226749.1"/>
    <property type="molecule type" value="Genomic_DNA"/>
</dbReference>
<accession>A0ABV7KWU1</accession>
<gene>
    <name evidence="4" type="ORF">ACFOGJ_05875</name>
</gene>
<organism evidence="4 5">
    <name type="scientific">Marinibaculum pumilum</name>
    <dbReference type="NCBI Taxonomy" id="1766165"/>
    <lineage>
        <taxon>Bacteria</taxon>
        <taxon>Pseudomonadati</taxon>
        <taxon>Pseudomonadota</taxon>
        <taxon>Alphaproteobacteria</taxon>
        <taxon>Rhodospirillales</taxon>
        <taxon>Rhodospirillaceae</taxon>
        <taxon>Marinibaculum</taxon>
    </lineage>
</organism>
<feature type="compositionally biased region" description="Basic and acidic residues" evidence="1">
    <location>
        <begin position="100"/>
        <end position="112"/>
    </location>
</feature>
<dbReference type="RefSeq" id="WP_379898872.1">
    <property type="nucleotide sequence ID" value="NZ_JBHRTR010000015.1"/>
</dbReference>
<evidence type="ECO:0000313" key="4">
    <source>
        <dbReference type="EMBL" id="MFC3226749.1"/>
    </source>
</evidence>
<name>A0ABV7KWU1_9PROT</name>
<evidence type="ECO:0000259" key="3">
    <source>
        <dbReference type="PROSITE" id="PS50222"/>
    </source>
</evidence>
<protein>
    <submittedName>
        <fullName evidence="4">EF-hand domain-containing protein</fullName>
    </submittedName>
</protein>
<dbReference type="InterPro" id="IPR002048">
    <property type="entry name" value="EF_hand_dom"/>
</dbReference>
<feature type="signal peptide" evidence="2">
    <location>
        <begin position="1"/>
        <end position="30"/>
    </location>
</feature>
<feature type="chain" id="PRO_5046279893" evidence="2">
    <location>
        <begin position="31"/>
        <end position="140"/>
    </location>
</feature>